<evidence type="ECO:0000256" key="17">
    <source>
        <dbReference type="RuleBase" id="RU610713"/>
    </source>
</evidence>
<evidence type="ECO:0000256" key="12">
    <source>
        <dbReference type="ARBA" id="ARBA00023295"/>
    </source>
</evidence>
<comment type="catalytic activity">
    <reaction evidence="1 17">
        <text>Random hydrolysis of (1-&gt;4)-linkages between N-acetyl-beta-D-glucosamine and D-glucuronate residues in hyaluronate.</text>
        <dbReference type="EC" id="3.2.1.35"/>
    </reaction>
</comment>
<reference evidence="19" key="2">
    <citation type="submission" date="2025-08" db="UniProtKB">
        <authorList>
            <consortium name="Ensembl"/>
        </authorList>
    </citation>
    <scope>IDENTIFICATION</scope>
</reference>
<evidence type="ECO:0000256" key="3">
    <source>
        <dbReference type="ARBA" id="ARBA00004613"/>
    </source>
</evidence>
<dbReference type="EC" id="3.2.1.35" evidence="17"/>
<dbReference type="InterPro" id="IPR000742">
    <property type="entry name" value="EGF"/>
</dbReference>
<evidence type="ECO:0000256" key="7">
    <source>
        <dbReference type="ARBA" id="ARBA00022729"/>
    </source>
</evidence>
<comment type="similarity">
    <text evidence="4 13 17">Belongs to the glycosyl hydrolase 56 family.</text>
</comment>
<dbReference type="InterPro" id="IPR017853">
    <property type="entry name" value="GH"/>
</dbReference>
<gene>
    <name evidence="19" type="primary">hyal1</name>
</gene>
<keyword evidence="8 17" id="KW-0378">Hydrolase</keyword>
<feature type="disulfide bond" evidence="16">
    <location>
        <begin position="241"/>
        <end position="255"/>
    </location>
</feature>
<feature type="disulfide bond" evidence="16">
    <location>
        <begin position="398"/>
        <end position="457"/>
    </location>
</feature>
<dbReference type="AlphaFoldDB" id="A0A665T2N8"/>
<evidence type="ECO:0000256" key="4">
    <source>
        <dbReference type="ARBA" id="ARBA00008871"/>
    </source>
</evidence>
<dbReference type="PIRSF" id="PIRSF038193">
    <property type="entry name" value="Hyaluronidase"/>
    <property type="match status" value="1"/>
</dbReference>
<evidence type="ECO:0000256" key="9">
    <source>
        <dbReference type="ARBA" id="ARBA00023157"/>
    </source>
</evidence>
<proteinExistence type="inferred from homology"/>
<dbReference type="GO" id="GO:0031410">
    <property type="term" value="C:cytoplasmic vesicle"/>
    <property type="evidence" value="ECO:0007669"/>
    <property type="project" value="TreeGrafter"/>
</dbReference>
<feature type="disulfide bond" evidence="16">
    <location>
        <begin position="393"/>
        <end position="404"/>
    </location>
</feature>
<dbReference type="Pfam" id="PF01630">
    <property type="entry name" value="Glyco_hydro_56"/>
    <property type="match status" value="1"/>
</dbReference>
<evidence type="ECO:0000313" key="19">
    <source>
        <dbReference type="Ensembl" id="ENSENLP00000000568.1"/>
    </source>
</evidence>
<dbReference type="Gene3D" id="3.20.20.70">
    <property type="entry name" value="Aldolase class I"/>
    <property type="match status" value="1"/>
</dbReference>
<dbReference type="GO" id="GO:0030214">
    <property type="term" value="P:hyaluronan catabolic process"/>
    <property type="evidence" value="ECO:0007669"/>
    <property type="project" value="TreeGrafter"/>
</dbReference>
<feature type="disulfide bond" evidence="16">
    <location>
        <begin position="459"/>
        <end position="468"/>
    </location>
</feature>
<evidence type="ECO:0000256" key="8">
    <source>
        <dbReference type="ARBA" id="ARBA00022801"/>
    </source>
</evidence>
<protein>
    <recommendedName>
        <fullName evidence="17">Hyaluronidase</fullName>
        <ecNumber evidence="17">3.2.1.35</ecNumber>
    </recommendedName>
</protein>
<name>A0A665T2N8_ECHNA</name>
<keyword evidence="9 16" id="KW-1015">Disulfide bond</keyword>
<keyword evidence="7" id="KW-0732">Signal</keyword>
<evidence type="ECO:0000256" key="15">
    <source>
        <dbReference type="PIRSR" id="PIRSR038193-2"/>
    </source>
</evidence>
<keyword evidence="20" id="KW-1185">Reference proteome</keyword>
<dbReference type="InterPro" id="IPR018155">
    <property type="entry name" value="Hyaluronidase"/>
</dbReference>
<evidence type="ECO:0000256" key="1">
    <source>
        <dbReference type="ARBA" id="ARBA00000251"/>
    </source>
</evidence>
<evidence type="ECO:0000256" key="14">
    <source>
        <dbReference type="PIRSR" id="PIRSR038193-1"/>
    </source>
</evidence>
<feature type="disulfide bond" evidence="16">
    <location>
        <begin position="77"/>
        <end position="368"/>
    </location>
</feature>
<evidence type="ECO:0000313" key="20">
    <source>
        <dbReference type="Proteomes" id="UP000472264"/>
    </source>
</evidence>
<evidence type="ECO:0000256" key="11">
    <source>
        <dbReference type="ARBA" id="ARBA00023228"/>
    </source>
</evidence>
<dbReference type="PANTHER" id="PTHR11769">
    <property type="entry name" value="HYALURONIDASE"/>
    <property type="match status" value="1"/>
</dbReference>
<reference evidence="19" key="3">
    <citation type="submission" date="2025-09" db="UniProtKB">
        <authorList>
            <consortium name="Ensembl"/>
        </authorList>
    </citation>
    <scope>IDENTIFICATION</scope>
</reference>
<evidence type="ECO:0000256" key="2">
    <source>
        <dbReference type="ARBA" id="ARBA00004371"/>
    </source>
</evidence>
<dbReference type="PROSITE" id="PS01186">
    <property type="entry name" value="EGF_2"/>
    <property type="match status" value="1"/>
</dbReference>
<reference evidence="19" key="1">
    <citation type="submission" date="2021-04" db="EMBL/GenBank/DDBJ databases">
        <authorList>
            <consortium name="Wellcome Sanger Institute Data Sharing"/>
        </authorList>
    </citation>
    <scope>NUCLEOTIDE SEQUENCE [LARGE SCALE GENOMIC DNA]</scope>
</reference>
<dbReference type="PRINTS" id="PR00846">
    <property type="entry name" value="GLHYDRLASE56"/>
</dbReference>
<evidence type="ECO:0000256" key="13">
    <source>
        <dbReference type="PIRNR" id="PIRNR038193"/>
    </source>
</evidence>
<organism evidence="19 20">
    <name type="scientific">Echeneis naucrates</name>
    <name type="common">Live sharksucker</name>
    <dbReference type="NCBI Taxonomy" id="173247"/>
    <lineage>
        <taxon>Eukaryota</taxon>
        <taxon>Metazoa</taxon>
        <taxon>Chordata</taxon>
        <taxon>Craniata</taxon>
        <taxon>Vertebrata</taxon>
        <taxon>Euteleostomi</taxon>
        <taxon>Actinopterygii</taxon>
        <taxon>Neopterygii</taxon>
        <taxon>Teleostei</taxon>
        <taxon>Neoteleostei</taxon>
        <taxon>Acanthomorphata</taxon>
        <taxon>Carangaria</taxon>
        <taxon>Carangiformes</taxon>
        <taxon>Echeneidae</taxon>
        <taxon>Echeneis</taxon>
    </lineage>
</organism>
<comment type="subcellular location">
    <subcellularLocation>
        <location evidence="2">Lysosome</location>
    </subcellularLocation>
    <subcellularLocation>
        <location evidence="3">Secreted</location>
    </subcellularLocation>
</comment>
<dbReference type="InterPro" id="IPR013785">
    <property type="entry name" value="Aldolase_TIM"/>
</dbReference>
<evidence type="ECO:0000256" key="16">
    <source>
        <dbReference type="PIRSR" id="PIRSR038193-3"/>
    </source>
</evidence>
<evidence type="ECO:0000259" key="18">
    <source>
        <dbReference type="PROSITE" id="PS01186"/>
    </source>
</evidence>
<dbReference type="InParanoid" id="A0A665T2N8"/>
<sequence length="481" mass="54588">MFHSDHETSVCTLRPQSLSTNSFSKSTSSVSLEMTSFLPKMLPILNLISFGSVLHVETSPLSQEPFLTVWNAPTARCLSEYGVDLNLEIFNIVQNQNQTFMGENITIFYADKLGLYPRYSTQGEAVHGGVPQNASLEEHLRRASEDIRTSIPDTDFPGLGVIDWESWRPVWERNWDSKEVYWKASRELVRSEHPDWSPQQINAEARLKFEEAGKKFMEATLKLGQEERPNGLWGYYGFPNCYNYYDKSVNYSGECPPIEIKRNDELFWMWNRSSALYPDIYLSLGQRGLGREVLLYVHHRILEAMRVGAQATPPTPPVFPYARIVYTYTLDFLSQEHLVYTIGESAALGCAGVILWGDHAFSKSQATCEATKAYIDEILGPYLVNVTSATTLCSRILCSSQGRCQRRTPGSTAYLHLDPAAWKVVPAKKNPDGRVHFRVLGQMKPQEVTFMKSEFQCKCLPGWSGENCSIPIKTQDFPQRN</sequence>
<keyword evidence="11" id="KW-0458">Lysosome</keyword>
<dbReference type="OrthoDB" id="5796153at2759"/>
<evidence type="ECO:0000256" key="6">
    <source>
        <dbReference type="ARBA" id="ARBA00022536"/>
    </source>
</evidence>
<accession>A0A665T2N8</accession>
<keyword evidence="5" id="KW-0964">Secreted</keyword>
<dbReference type="GO" id="GO:0005764">
    <property type="term" value="C:lysosome"/>
    <property type="evidence" value="ECO:0007669"/>
    <property type="project" value="UniProtKB-SubCell"/>
</dbReference>
<dbReference type="SUPFAM" id="SSF51445">
    <property type="entry name" value="(Trans)glycosidases"/>
    <property type="match status" value="1"/>
</dbReference>
<feature type="active site" description="Proton donor" evidence="14">
    <location>
        <position position="165"/>
    </location>
</feature>
<dbReference type="GO" id="GO:0005975">
    <property type="term" value="P:carbohydrate metabolic process"/>
    <property type="evidence" value="ECO:0007669"/>
    <property type="project" value="UniProtKB-UniRule"/>
</dbReference>
<dbReference type="GO" id="GO:0004415">
    <property type="term" value="F:hyalurononglucosaminidase activity"/>
    <property type="evidence" value="ECO:0007669"/>
    <property type="project" value="UniProtKB-UniRule"/>
</dbReference>
<keyword evidence="6" id="KW-0245">EGF-like domain</keyword>
<evidence type="ECO:0000256" key="10">
    <source>
        <dbReference type="ARBA" id="ARBA00023180"/>
    </source>
</evidence>
<feature type="domain" description="EGF-like" evidence="18">
    <location>
        <begin position="457"/>
        <end position="468"/>
    </location>
</feature>
<dbReference type="GO" id="GO:0005576">
    <property type="term" value="C:extracellular region"/>
    <property type="evidence" value="ECO:0007669"/>
    <property type="project" value="UniProtKB-SubCell"/>
</dbReference>
<evidence type="ECO:0000256" key="5">
    <source>
        <dbReference type="ARBA" id="ARBA00022525"/>
    </source>
</evidence>
<dbReference type="GlyCosmos" id="A0A665T2N8">
    <property type="glycosylation" value="1 site, No reported glycans"/>
</dbReference>
<dbReference type="PANTHER" id="PTHR11769:SF23">
    <property type="entry name" value="HYALURONIDASE-1"/>
    <property type="match status" value="1"/>
</dbReference>
<keyword evidence="10" id="KW-0325">Glycoprotein</keyword>
<dbReference type="Proteomes" id="UP000472264">
    <property type="component" value="Chromosome 5"/>
</dbReference>
<dbReference type="OMA" id="DGLWGYY"/>
<dbReference type="FunFam" id="3.20.20.70:FF:000065">
    <property type="entry name" value="Hyaluronidase"/>
    <property type="match status" value="1"/>
</dbReference>
<keyword evidence="12 17" id="KW-0326">Glycosidase</keyword>
<feature type="glycosylation site" description="N-linked (GlcNAc...) asparagine" evidence="15">
    <location>
        <position position="385"/>
    </location>
</feature>
<dbReference type="Ensembl" id="ENSENLT00000000671.1">
    <property type="protein sequence ID" value="ENSENLP00000000568.1"/>
    <property type="gene ID" value="ENSENLG00000000429.1"/>
</dbReference>